<evidence type="ECO:0000259" key="6">
    <source>
        <dbReference type="SMART" id="SM00922"/>
    </source>
</evidence>
<dbReference type="Proteomes" id="UP001185659">
    <property type="component" value="Unassembled WGS sequence"/>
</dbReference>
<dbReference type="Gene3D" id="3.30.390.10">
    <property type="entry name" value="Enolase-like, N-terminal domain"/>
    <property type="match status" value="1"/>
</dbReference>
<evidence type="ECO:0000313" key="8">
    <source>
        <dbReference type="Proteomes" id="UP001185659"/>
    </source>
</evidence>
<comment type="caution">
    <text evidence="7">The sequence shown here is derived from an EMBL/GenBank/DDBJ whole genome shotgun (WGS) entry which is preliminary data.</text>
</comment>
<feature type="domain" description="Mandelate racemase/muconate lactonizing enzyme C-terminal" evidence="6">
    <location>
        <begin position="140"/>
        <end position="236"/>
    </location>
</feature>
<keyword evidence="3 5" id="KW-0460">Magnesium</keyword>
<dbReference type="InterPro" id="IPR029017">
    <property type="entry name" value="Enolase-like_N"/>
</dbReference>
<dbReference type="Gene3D" id="3.20.20.120">
    <property type="entry name" value="Enolase-like C-terminal domain"/>
    <property type="match status" value="1"/>
</dbReference>
<dbReference type="InterPro" id="IPR013342">
    <property type="entry name" value="Mandelate_racemase_C"/>
</dbReference>
<dbReference type="PANTHER" id="PTHR48073">
    <property type="entry name" value="O-SUCCINYLBENZOATE SYNTHASE-RELATED"/>
    <property type="match status" value="1"/>
</dbReference>
<evidence type="ECO:0000256" key="4">
    <source>
        <dbReference type="ARBA" id="ARBA00023235"/>
    </source>
</evidence>
<dbReference type="SUPFAM" id="SSF51604">
    <property type="entry name" value="Enolase C-terminal domain-like"/>
    <property type="match status" value="1"/>
</dbReference>
<evidence type="ECO:0000256" key="3">
    <source>
        <dbReference type="ARBA" id="ARBA00022842"/>
    </source>
</evidence>
<evidence type="ECO:0000256" key="5">
    <source>
        <dbReference type="RuleBase" id="RU366006"/>
    </source>
</evidence>
<dbReference type="Pfam" id="PF02746">
    <property type="entry name" value="MR_MLE_N"/>
    <property type="match status" value="1"/>
</dbReference>
<gene>
    <name evidence="7" type="ORF">R2G56_13750</name>
</gene>
<dbReference type="EMBL" id="JAWLIP010000006">
    <property type="protein sequence ID" value="MDV6227357.1"/>
    <property type="molecule type" value="Genomic_DNA"/>
</dbReference>
<keyword evidence="8" id="KW-1185">Reference proteome</keyword>
<comment type="similarity">
    <text evidence="1 5">Belongs to the mandelate racemase/muconate lactonizing enzyme family.</text>
</comment>
<dbReference type="CDD" id="cd03319">
    <property type="entry name" value="L-Ala-DL-Glu_epimerase"/>
    <property type="match status" value="1"/>
</dbReference>
<comment type="cofactor">
    <cofactor evidence="5">
        <name>Mg(2+)</name>
        <dbReference type="ChEBI" id="CHEBI:18420"/>
    </cofactor>
    <text evidence="5">Binds 1 Mg(2+) ion per subunit.</text>
</comment>
<dbReference type="SMART" id="SM00922">
    <property type="entry name" value="MR_MLE"/>
    <property type="match status" value="1"/>
</dbReference>
<dbReference type="RefSeq" id="WP_317561644.1">
    <property type="nucleotide sequence ID" value="NZ_JAWLIP010000006.1"/>
</dbReference>
<evidence type="ECO:0000256" key="2">
    <source>
        <dbReference type="ARBA" id="ARBA00022723"/>
    </source>
</evidence>
<dbReference type="EC" id="5.1.1.-" evidence="5"/>
<evidence type="ECO:0000313" key="7">
    <source>
        <dbReference type="EMBL" id="MDV6227357.1"/>
    </source>
</evidence>
<keyword evidence="4 5" id="KW-0413">Isomerase</keyword>
<dbReference type="InterPro" id="IPR036849">
    <property type="entry name" value="Enolase-like_C_sf"/>
</dbReference>
<name>A0ABU4AM82_9HYPH</name>
<dbReference type="InterPro" id="IPR029065">
    <property type="entry name" value="Enolase_C-like"/>
</dbReference>
<dbReference type="SUPFAM" id="SSF54826">
    <property type="entry name" value="Enolase N-terminal domain-like"/>
    <property type="match status" value="1"/>
</dbReference>
<dbReference type="SFLD" id="SFLDS00001">
    <property type="entry name" value="Enolase"/>
    <property type="match status" value="1"/>
</dbReference>
<evidence type="ECO:0000256" key="1">
    <source>
        <dbReference type="ARBA" id="ARBA00008031"/>
    </source>
</evidence>
<dbReference type="SFLD" id="SFLDF00009">
    <property type="entry name" value="o-succinylbenzoate_synthase"/>
    <property type="match status" value="1"/>
</dbReference>
<dbReference type="PANTHER" id="PTHR48073:SF2">
    <property type="entry name" value="O-SUCCINYLBENZOATE SYNTHASE"/>
    <property type="match status" value="1"/>
</dbReference>
<accession>A0ABU4AM82</accession>
<organism evidence="7 8">
    <name type="scientific">Nitratireductor aquimarinus</name>
    <dbReference type="NCBI Taxonomy" id="889300"/>
    <lineage>
        <taxon>Bacteria</taxon>
        <taxon>Pseudomonadati</taxon>
        <taxon>Pseudomonadota</taxon>
        <taxon>Alphaproteobacteria</taxon>
        <taxon>Hyphomicrobiales</taxon>
        <taxon>Phyllobacteriaceae</taxon>
        <taxon>Nitratireductor</taxon>
    </lineage>
</organism>
<proteinExistence type="inferred from homology"/>
<dbReference type="InterPro" id="IPR013341">
    <property type="entry name" value="Mandelate_racemase_N_dom"/>
</dbReference>
<dbReference type="InterPro" id="IPR034603">
    <property type="entry name" value="Dipeptide_epimerase"/>
</dbReference>
<reference evidence="7 8" key="1">
    <citation type="submission" date="2023-10" db="EMBL/GenBank/DDBJ databases">
        <authorList>
            <person name="Venkata Ramana C."/>
            <person name="Sasikala C."/>
            <person name="Dhurka M."/>
        </authorList>
    </citation>
    <scope>NUCLEOTIDE SEQUENCE [LARGE SCALE GENOMIC DNA]</scope>
    <source>
        <strain evidence="7 8">KCTC 32151</strain>
    </source>
</reference>
<dbReference type="Pfam" id="PF13378">
    <property type="entry name" value="MR_MLE_C"/>
    <property type="match status" value="1"/>
</dbReference>
<keyword evidence="2 5" id="KW-0479">Metal-binding</keyword>
<dbReference type="SFLD" id="SFLDG00180">
    <property type="entry name" value="muconate_cycloisomerase"/>
    <property type="match status" value="1"/>
</dbReference>
<protein>
    <recommendedName>
        <fullName evidence="5">Dipeptide epimerase</fullName>
        <ecNumber evidence="5">5.1.1.-</ecNumber>
    </recommendedName>
</protein>
<sequence length="371" mass="39694">MSISHIEIFNAGLPLKRPFRIAIGETSVTETIFVRVHTDDGLYGLGEANLFRPVVGETREAALANARDLAQWLIGRDPLDIDGCVAGMRAFLPNNATIRSAFDMALYDLLGKTAQLPLYAVLAGPRREIVTDNTVGIDTPETMAAHALEFRERGFTAVKVKLGAGVAEDVARIAAIRDVLGPDIAIRIDANQGWDRVDALQALRRLSAFDIQYCEQPVAAWDFEGLAAARSLGAIPIMADEALFDEHDAMRLVTTRACDYFNIKLAKSGGIHVALKINALAEATGIKCMVGCMTETRLGLTAAAHLVSSRGNIVFADLDGADMLREDPVVGGMVYGEGGRIMVPDAPGLGADLDAGFIAGLECETIGRNAE</sequence>